<protein>
    <submittedName>
        <fullName evidence="5">Helix-turn-helix domain-containing protein</fullName>
    </submittedName>
</protein>
<dbReference type="InterPro" id="IPR009057">
    <property type="entry name" value="Homeodomain-like_sf"/>
</dbReference>
<dbReference type="Proteomes" id="UP001252875">
    <property type="component" value="Unassembled WGS sequence"/>
</dbReference>
<dbReference type="SUPFAM" id="SSF55136">
    <property type="entry name" value="Probable bacterial effector-binding domain"/>
    <property type="match status" value="1"/>
</dbReference>
<evidence type="ECO:0000313" key="5">
    <source>
        <dbReference type="EMBL" id="MDT2601783.1"/>
    </source>
</evidence>
<comment type="caution">
    <text evidence="5">The sequence shown here is derived from an EMBL/GenBank/DDBJ whole genome shotgun (WGS) entry which is preliminary data.</text>
</comment>
<keyword evidence="6" id="KW-1185">Reference proteome</keyword>
<dbReference type="PROSITE" id="PS01124">
    <property type="entry name" value="HTH_ARAC_FAMILY_2"/>
    <property type="match status" value="1"/>
</dbReference>
<dbReference type="PROSITE" id="PS00041">
    <property type="entry name" value="HTH_ARAC_FAMILY_1"/>
    <property type="match status" value="1"/>
</dbReference>
<evidence type="ECO:0000256" key="1">
    <source>
        <dbReference type="ARBA" id="ARBA00023015"/>
    </source>
</evidence>
<dbReference type="Pfam" id="PF12833">
    <property type="entry name" value="HTH_18"/>
    <property type="match status" value="1"/>
</dbReference>
<keyword evidence="1" id="KW-0805">Transcription regulation</keyword>
<gene>
    <name evidence="5" type="ORF">P7D85_18545</name>
</gene>
<evidence type="ECO:0000256" key="3">
    <source>
        <dbReference type="ARBA" id="ARBA00023163"/>
    </source>
</evidence>
<sequence length="297" mass="34489">MSKDLERFSATLAHIENHLFEAVSLKQLAKQALLSEYTFHRFFTYLTGYSFSTYLRNRRLSEAVELLRKDHSIDEISELCGYANRSAFNRAFSKFHGITPSQAKNLKAAINFFPPIRLDIQINGGKTLNYHIEQLPSFTVAGKMAAYQLEDDLFKNTGKQWENFFSDQELRMFAESDATRKSFFGLKRAPYFAVANPVKPQSGNLNYFTGFVLNQHASTDYLTIEIPKQTYAVFVSEPYDYRKTENVSNAYYQLQQQIFNTWLPQTDYQKIDGPELETYLSLEDRACLEIWLPIEKE</sequence>
<dbReference type="PANTHER" id="PTHR47504">
    <property type="entry name" value="RIGHT ORIGIN-BINDING PROTEIN"/>
    <property type="match status" value="1"/>
</dbReference>
<dbReference type="Pfam" id="PF14526">
    <property type="entry name" value="Cass2"/>
    <property type="match status" value="1"/>
</dbReference>
<dbReference type="InterPro" id="IPR010499">
    <property type="entry name" value="AraC_E-bd"/>
</dbReference>
<evidence type="ECO:0000256" key="2">
    <source>
        <dbReference type="ARBA" id="ARBA00023125"/>
    </source>
</evidence>
<accession>A0ABU3F3T6</accession>
<dbReference type="RefSeq" id="WP_221676312.1">
    <property type="nucleotide sequence ID" value="NZ_JARPYF010000013.1"/>
</dbReference>
<reference evidence="5 6" key="1">
    <citation type="submission" date="2023-03" db="EMBL/GenBank/DDBJ databases">
        <authorList>
            <person name="Shen W."/>
            <person name="Cai J."/>
        </authorList>
    </citation>
    <scope>NUCLEOTIDE SEQUENCE [LARGE SCALE GENOMIC DNA]</scope>
    <source>
        <strain evidence="5 6">D6-4</strain>
    </source>
</reference>
<dbReference type="InterPro" id="IPR029441">
    <property type="entry name" value="Cass2"/>
</dbReference>
<dbReference type="Gene3D" id="3.20.80.10">
    <property type="entry name" value="Regulatory factor, effector binding domain"/>
    <property type="match status" value="1"/>
</dbReference>
<dbReference type="PRINTS" id="PR00032">
    <property type="entry name" value="HTHARAC"/>
</dbReference>
<keyword evidence="3" id="KW-0804">Transcription</keyword>
<dbReference type="PANTHER" id="PTHR47504:SF5">
    <property type="entry name" value="RIGHT ORIGIN-BINDING PROTEIN"/>
    <property type="match status" value="1"/>
</dbReference>
<evidence type="ECO:0000259" key="4">
    <source>
        <dbReference type="PROSITE" id="PS01124"/>
    </source>
</evidence>
<dbReference type="SMART" id="SM00871">
    <property type="entry name" value="AraC_E_bind"/>
    <property type="match status" value="1"/>
</dbReference>
<evidence type="ECO:0000313" key="6">
    <source>
        <dbReference type="Proteomes" id="UP001252875"/>
    </source>
</evidence>
<dbReference type="Gene3D" id="1.10.10.60">
    <property type="entry name" value="Homeodomain-like"/>
    <property type="match status" value="2"/>
</dbReference>
<organism evidence="5 6">
    <name type="scientific">Enterococcus hulanensis</name>
    <dbReference type="NCBI Taxonomy" id="2559929"/>
    <lineage>
        <taxon>Bacteria</taxon>
        <taxon>Bacillati</taxon>
        <taxon>Bacillota</taxon>
        <taxon>Bacilli</taxon>
        <taxon>Lactobacillales</taxon>
        <taxon>Enterococcaceae</taxon>
        <taxon>Enterococcus</taxon>
    </lineage>
</organism>
<name>A0ABU3F3T6_9ENTE</name>
<proteinExistence type="predicted"/>
<keyword evidence="2" id="KW-0238">DNA-binding</keyword>
<dbReference type="InterPro" id="IPR050959">
    <property type="entry name" value="MarA-like"/>
</dbReference>
<feature type="domain" description="HTH araC/xylS-type" evidence="4">
    <location>
        <begin position="9"/>
        <end position="106"/>
    </location>
</feature>
<dbReference type="InterPro" id="IPR018060">
    <property type="entry name" value="HTH_AraC"/>
</dbReference>
<dbReference type="EMBL" id="JARPYI010000013">
    <property type="protein sequence ID" value="MDT2601783.1"/>
    <property type="molecule type" value="Genomic_DNA"/>
</dbReference>
<dbReference type="InterPro" id="IPR011256">
    <property type="entry name" value="Reg_factor_effector_dom_sf"/>
</dbReference>
<dbReference type="SMART" id="SM00342">
    <property type="entry name" value="HTH_ARAC"/>
    <property type="match status" value="1"/>
</dbReference>
<dbReference type="InterPro" id="IPR020449">
    <property type="entry name" value="Tscrpt_reg_AraC-type_HTH"/>
</dbReference>
<dbReference type="InterPro" id="IPR018062">
    <property type="entry name" value="HTH_AraC-typ_CS"/>
</dbReference>
<dbReference type="SUPFAM" id="SSF46689">
    <property type="entry name" value="Homeodomain-like"/>
    <property type="match status" value="2"/>
</dbReference>